<name>C8X6G1_NAKMY</name>
<evidence type="ECO:0000313" key="3">
    <source>
        <dbReference type="EMBL" id="ACV78816.1"/>
    </source>
</evidence>
<dbReference type="Gene3D" id="3.30.420.10">
    <property type="entry name" value="Ribonuclease H-like superfamily/Ribonuclease H"/>
    <property type="match status" value="1"/>
</dbReference>
<gene>
    <name evidence="3" type="ordered locus">Namu_2446</name>
</gene>
<dbReference type="Proteomes" id="UP000002218">
    <property type="component" value="Chromosome"/>
</dbReference>
<dbReference type="HOGENOM" id="CLU_027402_4_0_11"/>
<dbReference type="PROSITE" id="PS50994">
    <property type="entry name" value="INTEGRASE"/>
    <property type="match status" value="1"/>
</dbReference>
<dbReference type="InterPro" id="IPR025948">
    <property type="entry name" value="HTH-like_dom"/>
</dbReference>
<dbReference type="InterPro" id="IPR036397">
    <property type="entry name" value="RNaseH_sf"/>
</dbReference>
<evidence type="ECO:0000256" key="1">
    <source>
        <dbReference type="ARBA" id="ARBA00002286"/>
    </source>
</evidence>
<protein>
    <submittedName>
        <fullName evidence="3">Integrase catalytic region</fullName>
    </submittedName>
</protein>
<dbReference type="Pfam" id="PF00665">
    <property type="entry name" value="rve"/>
    <property type="match status" value="1"/>
</dbReference>
<dbReference type="Pfam" id="PF13333">
    <property type="entry name" value="rve_2"/>
    <property type="match status" value="1"/>
</dbReference>
<dbReference type="InterPro" id="IPR001584">
    <property type="entry name" value="Integrase_cat-core"/>
</dbReference>
<dbReference type="KEGG" id="nml:Namu_2446"/>
<dbReference type="InterPro" id="IPR048020">
    <property type="entry name" value="Transpos_IS3"/>
</dbReference>
<accession>C8X6G1</accession>
<evidence type="ECO:0000313" key="4">
    <source>
        <dbReference type="Proteomes" id="UP000002218"/>
    </source>
</evidence>
<dbReference type="GO" id="GO:0015074">
    <property type="term" value="P:DNA integration"/>
    <property type="evidence" value="ECO:0007669"/>
    <property type="project" value="InterPro"/>
</dbReference>
<dbReference type="eggNOG" id="COG2801">
    <property type="taxonomic scope" value="Bacteria"/>
</dbReference>
<keyword evidence="4" id="KW-1185">Reference proteome</keyword>
<dbReference type="NCBIfam" id="NF033516">
    <property type="entry name" value="transpos_IS3"/>
    <property type="match status" value="1"/>
</dbReference>
<dbReference type="InParanoid" id="C8X6G1"/>
<dbReference type="InterPro" id="IPR050900">
    <property type="entry name" value="Transposase_IS3/IS150/IS904"/>
</dbReference>
<evidence type="ECO:0000259" key="2">
    <source>
        <dbReference type="PROSITE" id="PS50994"/>
    </source>
</evidence>
<comment type="function">
    <text evidence="1">Involved in the transposition of the insertion sequence.</text>
</comment>
<organism evidence="3 4">
    <name type="scientific">Nakamurella multipartita (strain ATCC 700099 / DSM 44233 / CIP 104796 / JCM 9543 / NBRC 105858 / Y-104)</name>
    <name type="common">Microsphaera multipartita</name>
    <dbReference type="NCBI Taxonomy" id="479431"/>
    <lineage>
        <taxon>Bacteria</taxon>
        <taxon>Bacillati</taxon>
        <taxon>Actinomycetota</taxon>
        <taxon>Actinomycetes</taxon>
        <taxon>Nakamurellales</taxon>
        <taxon>Nakamurellaceae</taxon>
        <taxon>Nakamurella</taxon>
    </lineage>
</organism>
<dbReference type="SUPFAM" id="SSF53098">
    <property type="entry name" value="Ribonuclease H-like"/>
    <property type="match status" value="1"/>
</dbReference>
<proteinExistence type="predicted"/>
<feature type="domain" description="Integrase catalytic" evidence="2">
    <location>
        <begin position="131"/>
        <end position="300"/>
    </location>
</feature>
<dbReference type="AlphaFoldDB" id="C8X6G1"/>
<reference evidence="4" key="1">
    <citation type="submission" date="2009-09" db="EMBL/GenBank/DDBJ databases">
        <title>The complete genome of Nakamurella multipartita DSM 44233.</title>
        <authorList>
            <consortium name="US DOE Joint Genome Institute (JGI-PGF)"/>
            <person name="Lucas S."/>
            <person name="Copeland A."/>
            <person name="Lapidus A."/>
            <person name="Glavina del Rio T."/>
            <person name="Dalin E."/>
            <person name="Tice H."/>
            <person name="Bruce D."/>
            <person name="Goodwin L."/>
            <person name="Pitluck S."/>
            <person name="Kyrpides N."/>
            <person name="Mavromatis K."/>
            <person name="Ivanova N."/>
            <person name="Ovchinnikova G."/>
            <person name="Sims D."/>
            <person name="Meincke L."/>
            <person name="Brettin T."/>
            <person name="Detter J.C."/>
            <person name="Han C."/>
            <person name="Larimer F."/>
            <person name="Land M."/>
            <person name="Hauser L."/>
            <person name="Markowitz V."/>
            <person name="Cheng J.-F."/>
            <person name="Hugenholtz P."/>
            <person name="Woyke T."/>
            <person name="Wu D."/>
            <person name="Klenk H.-P."/>
            <person name="Eisen J.A."/>
        </authorList>
    </citation>
    <scope>NUCLEOTIDE SEQUENCE [LARGE SCALE GENOMIC DNA]</scope>
    <source>
        <strain evidence="4">ATCC 700099 / DSM 44233 / CIP 104796 / JCM 9543 / NBRC 105858 / Y-104</strain>
    </source>
</reference>
<dbReference type="GO" id="GO:0003676">
    <property type="term" value="F:nucleic acid binding"/>
    <property type="evidence" value="ECO:0007669"/>
    <property type="project" value="InterPro"/>
</dbReference>
<reference evidence="3 4" key="2">
    <citation type="journal article" date="2010" name="Stand. Genomic Sci.">
        <title>Complete genome sequence of Nakamurella multipartita type strain (Y-104).</title>
        <authorList>
            <person name="Tice H."/>
            <person name="Mayilraj S."/>
            <person name="Sims D."/>
            <person name="Lapidus A."/>
            <person name="Nolan M."/>
            <person name="Lucas S."/>
            <person name="Glavina Del Rio T."/>
            <person name="Copeland A."/>
            <person name="Cheng J.F."/>
            <person name="Meincke L."/>
            <person name="Bruce D."/>
            <person name="Goodwin L."/>
            <person name="Pitluck S."/>
            <person name="Ivanova N."/>
            <person name="Mavromatis K."/>
            <person name="Ovchinnikova G."/>
            <person name="Pati A."/>
            <person name="Chen A."/>
            <person name="Palaniappan K."/>
            <person name="Land M."/>
            <person name="Hauser L."/>
            <person name="Chang Y.J."/>
            <person name="Jeffries C.D."/>
            <person name="Detter J.C."/>
            <person name="Brettin T."/>
            <person name="Rohde M."/>
            <person name="Goker M."/>
            <person name="Bristow J."/>
            <person name="Eisen J.A."/>
            <person name="Markowitz V."/>
            <person name="Hugenholtz P."/>
            <person name="Kyrpides N.C."/>
            <person name="Klenk H.P."/>
            <person name="Chen F."/>
        </authorList>
    </citation>
    <scope>NUCLEOTIDE SEQUENCE [LARGE SCALE GENOMIC DNA]</scope>
    <source>
        <strain evidence="4">ATCC 700099 / DSM 44233 / CIP 104796 / JCM 9543 / NBRC 105858 / Y-104</strain>
    </source>
</reference>
<dbReference type="PANTHER" id="PTHR46889:SF4">
    <property type="entry name" value="TRANSPOSASE INSO FOR INSERTION SEQUENCE ELEMENT IS911B-RELATED"/>
    <property type="match status" value="1"/>
</dbReference>
<sequence>MICAYIDAHKHRFGVEPICRVLSEHAMPIAPSSYYAHRRRPVSPALRAEAELVNTVIDLHREHHGLYGVRKMWHLMTQEGHLVGRDQVARLMTIAGLRGVRRGDHRTTTTRRRAADDRPRPADLINRDWAAPTRPDQWWVADFTYVWTPAGFCYVSFVVDVYSRRILGWRVASSMTTALVAAALDQALFTRRRTDTRFTSTGLVHHSDAGSQYTSIAYTTALVDAGIAPSIGSVGDALDNALMESTIGLYKTELIDRHQRSWPSPQQVETATAGWVHWFNTRRLHSSIDYLPPVTYEQLYRQQTSTPTGKAA</sequence>
<dbReference type="PANTHER" id="PTHR46889">
    <property type="entry name" value="TRANSPOSASE INSF FOR INSERTION SEQUENCE IS3B-RELATED"/>
    <property type="match status" value="1"/>
</dbReference>
<dbReference type="STRING" id="479431.Namu_2446"/>
<dbReference type="EMBL" id="CP001737">
    <property type="protein sequence ID" value="ACV78816.1"/>
    <property type="molecule type" value="Genomic_DNA"/>
</dbReference>
<dbReference type="Pfam" id="PF13276">
    <property type="entry name" value="HTH_21"/>
    <property type="match status" value="1"/>
</dbReference>
<dbReference type="InterPro" id="IPR012337">
    <property type="entry name" value="RNaseH-like_sf"/>
</dbReference>